<dbReference type="EMBL" id="SODZ01000014">
    <property type="protein sequence ID" value="TDX12130.1"/>
    <property type="molecule type" value="Genomic_DNA"/>
</dbReference>
<protein>
    <submittedName>
        <fullName evidence="2">Uncharacterized protein</fullName>
    </submittedName>
</protein>
<dbReference type="Gene3D" id="3.40.50.300">
    <property type="entry name" value="P-loop containing nucleotide triphosphate hydrolases"/>
    <property type="match status" value="1"/>
</dbReference>
<organism evidence="2 3">
    <name type="scientific">Petrotoga sibirica</name>
    <dbReference type="NCBI Taxonomy" id="156202"/>
    <lineage>
        <taxon>Bacteria</taxon>
        <taxon>Thermotogati</taxon>
        <taxon>Thermotogota</taxon>
        <taxon>Thermotogae</taxon>
        <taxon>Petrotogales</taxon>
        <taxon>Petrotogaceae</taxon>
        <taxon>Petrotoga</taxon>
    </lineage>
</organism>
<accession>A0A4R8EJ97</accession>
<dbReference type="RefSeq" id="WP_103876946.1">
    <property type="nucleotide sequence ID" value="NZ_SODZ01000014.1"/>
</dbReference>
<keyword evidence="3" id="KW-1185">Reference proteome</keyword>
<comment type="caution">
    <text evidence="2">The sequence shown here is derived from an EMBL/GenBank/DDBJ whole genome shotgun (WGS) entry which is preliminary data.</text>
</comment>
<reference evidence="2 3" key="1">
    <citation type="submission" date="2019-03" db="EMBL/GenBank/DDBJ databases">
        <title>Genomic Encyclopedia of Type Strains, Phase IV (KMG-IV): sequencing the most valuable type-strain genomes for metagenomic binning, comparative biology and taxonomic classification.</title>
        <authorList>
            <person name="Goeker M."/>
        </authorList>
    </citation>
    <scope>NUCLEOTIDE SEQUENCE [LARGE SCALE GENOMIC DNA]</scope>
    <source>
        <strain evidence="2 3">DSM 13575</strain>
    </source>
</reference>
<evidence type="ECO:0000256" key="1">
    <source>
        <dbReference type="SAM" id="Coils"/>
    </source>
</evidence>
<dbReference type="Proteomes" id="UP000294817">
    <property type="component" value="Unassembled WGS sequence"/>
</dbReference>
<name>A0A4R8EJ97_9BACT</name>
<dbReference type="NCBIfam" id="NF045780">
    <property type="entry name" value="TrlF_fam_ATP"/>
    <property type="match status" value="1"/>
</dbReference>
<dbReference type="InterPro" id="IPR054787">
    <property type="entry name" value="TrlF_ATPase"/>
</dbReference>
<evidence type="ECO:0000313" key="3">
    <source>
        <dbReference type="Proteomes" id="UP000294817"/>
    </source>
</evidence>
<dbReference type="AlphaFoldDB" id="A0A4R8EJ97"/>
<proteinExistence type="predicted"/>
<sequence>MSNFNFPKGSEWRKWDLQIHVPGSKHADQYSTKKGNDVWEKFIEYIKNSDITVFGITDYFSVVGYETFRDKIKNIEELKNKQFFPCVELRLDINVNIDSEQLQCHLIFDSNYDINKIKDFLAHLPLKNKMPNGAVAYCTEDDITACGGYDKISITKEKLEESLKSSFGNDRPFLIAGVASGMGSNRAIANSNIKKELSDIFDDFCDLFFGCEENREYYLNESRYENKSLKAKAKPVVSISDCHTLEDCKNRLGKKYSVPNNEEKDLERYGFSWIKADPNFEGLRQIIFEPFDRVAFGFEKPELKRPYYLIDKVRFLDNTGQGNFPSDAIEINQNLVTIIGGKSTGKSLLLYYIAKTIDRKEVETRFADLSEASQYDFDKSADFNFEVVWADGARMYLKNTKGSNGSDERKILYIPQNYLNRLSEESTGSRDTINKFVKDVLLQDETVRENYENKLTRIKGLTKLIPTNVADLYQIKQEIKEVEENIKQFGEENGIKTYIAQLKKEAEDIKSKSGLSNHEIKDYEALLEKETETTTSITVLSDDKKSLVSFKQNLMQQLKSLEKLYNEQSSYLGNDEIKKEFTKEFDRIGQLGTNLLTATDKVITYADSKIKTHQEELEKIKKELMPFMAKVKLQDELKKKNKAISDEQNKLNKINLEKKKLESKKDLYEKEKKYLIETYQQIFNVYGEVRNEFKRYENKFEDISLNVLVGFNEKVFNEEVIDAFLNKRDIKRNISSISWKDEYEYHFDPNKHLSFISEIFNAVVDEKIKTVRNRAAKDAAVKILENYFDLDFKISYKNDPLDKMSPGKKGLVLLRFLIDLSNEEWPILLDQPEDDLDNRSVYDDLVSFIKNKKKKRQIIIVTHNPNLVVGADAEQVIVANQEGQEKGRDNKKFKFEYISGALENSFELPEAKQKAILFRKGIRQHVCEVLEGGQIAFEKREKKYGFRIS</sequence>
<evidence type="ECO:0000313" key="2">
    <source>
        <dbReference type="EMBL" id="TDX12130.1"/>
    </source>
</evidence>
<keyword evidence="1" id="KW-0175">Coiled coil</keyword>
<gene>
    <name evidence="2" type="ORF">C8D74_11435</name>
</gene>
<dbReference type="SUPFAM" id="SSF52540">
    <property type="entry name" value="P-loop containing nucleoside triphosphate hydrolases"/>
    <property type="match status" value="1"/>
</dbReference>
<dbReference type="InterPro" id="IPR027417">
    <property type="entry name" value="P-loop_NTPase"/>
</dbReference>
<feature type="coiled-coil region" evidence="1">
    <location>
        <begin position="603"/>
        <end position="678"/>
    </location>
</feature>